<name>A0ABT3LBA6_9CYAN</name>
<gene>
    <name evidence="2" type="ORF">K4A83_21355</name>
</gene>
<reference evidence="2 3" key="1">
    <citation type="submission" date="2021-08" db="EMBL/GenBank/DDBJ databases">
        <title>Draft genome sequence of Spirulina subsalsa with high tolerance to salinity and hype-accumulation of phycocyanin.</title>
        <authorList>
            <person name="Pei H."/>
            <person name="Jiang L."/>
        </authorList>
    </citation>
    <scope>NUCLEOTIDE SEQUENCE [LARGE SCALE GENOMIC DNA]</scope>
    <source>
        <strain evidence="2 3">FACHB-351</strain>
    </source>
</reference>
<evidence type="ECO:0000313" key="3">
    <source>
        <dbReference type="Proteomes" id="UP001526426"/>
    </source>
</evidence>
<proteinExistence type="predicted"/>
<feature type="domain" description="CHAT" evidence="1">
    <location>
        <begin position="18"/>
        <end position="78"/>
    </location>
</feature>
<protein>
    <submittedName>
        <fullName evidence="2">CHAT domain-containing protein</fullName>
    </submittedName>
</protein>
<organism evidence="2 3">
    <name type="scientific">Spirulina subsalsa FACHB-351</name>
    <dbReference type="NCBI Taxonomy" id="234711"/>
    <lineage>
        <taxon>Bacteria</taxon>
        <taxon>Bacillati</taxon>
        <taxon>Cyanobacteriota</taxon>
        <taxon>Cyanophyceae</taxon>
        <taxon>Spirulinales</taxon>
        <taxon>Spirulinaceae</taxon>
        <taxon>Spirulina</taxon>
    </lineage>
</organism>
<dbReference type="Pfam" id="PF12770">
    <property type="entry name" value="CHAT"/>
    <property type="match status" value="1"/>
</dbReference>
<accession>A0ABT3LBA6</accession>
<dbReference type="InterPro" id="IPR024983">
    <property type="entry name" value="CHAT_dom"/>
</dbReference>
<keyword evidence="3" id="KW-1185">Reference proteome</keyword>
<evidence type="ECO:0000259" key="1">
    <source>
        <dbReference type="Pfam" id="PF12770"/>
    </source>
</evidence>
<evidence type="ECO:0000313" key="2">
    <source>
        <dbReference type="EMBL" id="MCW6038796.1"/>
    </source>
</evidence>
<dbReference type="Proteomes" id="UP001526426">
    <property type="component" value="Unassembled WGS sequence"/>
</dbReference>
<sequence length="86" mass="9513">MANPDYGEVEKIAIPSSQGLRDLNVLPLPNTATEAEFLSQKLENVKIFMDDLATETVVKPVQSPQILQLATHGFFLPNIMVCVEGW</sequence>
<dbReference type="EMBL" id="JAIHOM010000179">
    <property type="protein sequence ID" value="MCW6038796.1"/>
    <property type="molecule type" value="Genomic_DNA"/>
</dbReference>
<comment type="caution">
    <text evidence="2">The sequence shown here is derived from an EMBL/GenBank/DDBJ whole genome shotgun (WGS) entry which is preliminary data.</text>
</comment>